<feature type="domain" description="AB hydrolase-1" evidence="2">
    <location>
        <begin position="25"/>
        <end position="270"/>
    </location>
</feature>
<keyword evidence="1 3" id="KW-0378">Hydrolase</keyword>
<protein>
    <submittedName>
        <fullName evidence="3">Alpha/beta fold hydrolase</fullName>
    </submittedName>
</protein>
<reference evidence="3 4" key="1">
    <citation type="submission" date="2019-11" db="EMBL/GenBank/DDBJ databases">
        <title>Isolation of a new High Light Tolerant Cyanobacteria.</title>
        <authorList>
            <person name="Dobson Z."/>
            <person name="Vaughn N."/>
            <person name="Vaughn M."/>
            <person name="Fromme P."/>
            <person name="Mazor Y."/>
        </authorList>
    </citation>
    <scope>NUCLEOTIDE SEQUENCE [LARGE SCALE GENOMIC DNA]</scope>
    <source>
        <strain evidence="3 4">0216</strain>
    </source>
</reference>
<comment type="caution">
    <text evidence="3">The sequence shown here is derived from an EMBL/GenBank/DDBJ whole genome shotgun (WGS) entry which is preliminary data.</text>
</comment>
<dbReference type="RefSeq" id="WP_155083850.1">
    <property type="nucleotide sequence ID" value="NZ_WMIA01000010.1"/>
</dbReference>
<dbReference type="Proteomes" id="UP000437131">
    <property type="component" value="Unassembled WGS sequence"/>
</dbReference>
<dbReference type="PRINTS" id="PR00412">
    <property type="entry name" value="EPOXHYDRLASE"/>
</dbReference>
<gene>
    <name evidence="3" type="ORF">GGC33_09215</name>
</gene>
<organism evidence="3 4">
    <name type="scientific">Cyanobacterium aponinum 0216</name>
    <dbReference type="NCBI Taxonomy" id="2676140"/>
    <lineage>
        <taxon>Bacteria</taxon>
        <taxon>Bacillati</taxon>
        <taxon>Cyanobacteriota</taxon>
        <taxon>Cyanophyceae</taxon>
        <taxon>Oscillatoriophycideae</taxon>
        <taxon>Chroococcales</taxon>
        <taxon>Geminocystaceae</taxon>
        <taxon>Cyanobacterium</taxon>
    </lineage>
</organism>
<dbReference type="PANTHER" id="PTHR43798:SF31">
    <property type="entry name" value="AB HYDROLASE SUPERFAMILY PROTEIN YCLE"/>
    <property type="match status" value="1"/>
</dbReference>
<dbReference type="GO" id="GO:0016787">
    <property type="term" value="F:hydrolase activity"/>
    <property type="evidence" value="ECO:0007669"/>
    <property type="project" value="UniProtKB-KW"/>
</dbReference>
<dbReference type="AlphaFoldDB" id="A0A844GYQ6"/>
<dbReference type="EMBL" id="WMIA01000010">
    <property type="protein sequence ID" value="MTF39106.1"/>
    <property type="molecule type" value="Genomic_DNA"/>
</dbReference>
<dbReference type="GO" id="GO:0016020">
    <property type="term" value="C:membrane"/>
    <property type="evidence" value="ECO:0007669"/>
    <property type="project" value="TreeGrafter"/>
</dbReference>
<dbReference type="InterPro" id="IPR000639">
    <property type="entry name" value="Epox_hydrolase-like"/>
</dbReference>
<proteinExistence type="predicted"/>
<evidence type="ECO:0000259" key="2">
    <source>
        <dbReference type="Pfam" id="PF00561"/>
    </source>
</evidence>
<dbReference type="InterPro" id="IPR050266">
    <property type="entry name" value="AB_hydrolase_sf"/>
</dbReference>
<name>A0A844GYQ6_9CHRO</name>
<evidence type="ECO:0000256" key="1">
    <source>
        <dbReference type="ARBA" id="ARBA00022801"/>
    </source>
</evidence>
<accession>A0A844GYQ6</accession>
<sequence>MEKIKIRGINHHYQFIKTQQDLTKPVLVFIHGWLLSHHYWLPLIEQIKHEYSCLTYDLKGFGLSQWDENTSVNNSEFDLSGYAQDLKILLQELAIEKAWLVGHSLGGSVALWTADICREKVTGVFCVNAGGGIYLQEEFERFRKAGENLVKFRPSWFVNVPFFDFIFSRMMVKRPLGRQWGKQRLKDFLSANEQAAIASLLESTTEEQVHYLPQIVSRLSQPVYFIAGKQDKVMEVQYVKHLASFHQLFQQNQKNVYEIDNCGHFAMLEHTQQVKDYILEIMIEHSHQNEILAEFTPSKGQS</sequence>
<dbReference type="SUPFAM" id="SSF53474">
    <property type="entry name" value="alpha/beta-Hydrolases"/>
    <property type="match status" value="1"/>
</dbReference>
<dbReference type="PRINTS" id="PR00111">
    <property type="entry name" value="ABHYDROLASE"/>
</dbReference>
<dbReference type="PANTHER" id="PTHR43798">
    <property type="entry name" value="MONOACYLGLYCEROL LIPASE"/>
    <property type="match status" value="1"/>
</dbReference>
<dbReference type="Pfam" id="PF00561">
    <property type="entry name" value="Abhydrolase_1"/>
    <property type="match status" value="1"/>
</dbReference>
<dbReference type="InterPro" id="IPR000073">
    <property type="entry name" value="AB_hydrolase_1"/>
</dbReference>
<dbReference type="Gene3D" id="3.40.50.1820">
    <property type="entry name" value="alpha/beta hydrolase"/>
    <property type="match status" value="1"/>
</dbReference>
<dbReference type="InterPro" id="IPR029058">
    <property type="entry name" value="AB_hydrolase_fold"/>
</dbReference>
<evidence type="ECO:0000313" key="4">
    <source>
        <dbReference type="Proteomes" id="UP000437131"/>
    </source>
</evidence>
<evidence type="ECO:0000313" key="3">
    <source>
        <dbReference type="EMBL" id="MTF39106.1"/>
    </source>
</evidence>